<keyword evidence="1" id="KW-0812">Transmembrane</keyword>
<dbReference type="AlphaFoldDB" id="A0A7X6I5A6"/>
<dbReference type="InterPro" id="IPR000326">
    <property type="entry name" value="PAP2/HPO"/>
</dbReference>
<dbReference type="Pfam" id="PF01569">
    <property type="entry name" value="PAP2"/>
    <property type="match status" value="1"/>
</dbReference>
<dbReference type="EMBL" id="VTOX01000001">
    <property type="protein sequence ID" value="NKE65121.1"/>
    <property type="molecule type" value="Genomic_DNA"/>
</dbReference>
<feature type="transmembrane region" description="Helical" evidence="1">
    <location>
        <begin position="61"/>
        <end position="81"/>
    </location>
</feature>
<reference evidence="3 4" key="1">
    <citation type="journal article" date="2020" name="Nature">
        <title>Bacterial chemolithoautotrophy via manganese oxidation.</title>
        <authorList>
            <person name="Yu H."/>
            <person name="Leadbetter J.R."/>
        </authorList>
    </citation>
    <scope>NUCLEOTIDE SEQUENCE [LARGE SCALE GENOMIC DNA]</scope>
    <source>
        <strain evidence="3 4">RBP-1</strain>
    </source>
</reference>
<dbReference type="Proteomes" id="UP000521868">
    <property type="component" value="Unassembled WGS sequence"/>
</dbReference>
<evidence type="ECO:0000256" key="1">
    <source>
        <dbReference type="SAM" id="Phobius"/>
    </source>
</evidence>
<organism evidence="3 4">
    <name type="scientific">Ramlibacter lithotrophicus</name>
    <dbReference type="NCBI Taxonomy" id="2606681"/>
    <lineage>
        <taxon>Bacteria</taxon>
        <taxon>Pseudomonadati</taxon>
        <taxon>Pseudomonadota</taxon>
        <taxon>Betaproteobacteria</taxon>
        <taxon>Burkholderiales</taxon>
        <taxon>Comamonadaceae</taxon>
        <taxon>Ramlibacter</taxon>
    </lineage>
</organism>
<accession>A0A7X6I5A6</accession>
<dbReference type="RefSeq" id="WP_168106148.1">
    <property type="nucleotide sequence ID" value="NZ_VTOX01000001.1"/>
</dbReference>
<dbReference type="CDD" id="cd03396">
    <property type="entry name" value="PAP2_like_6"/>
    <property type="match status" value="1"/>
</dbReference>
<feature type="transmembrane region" description="Helical" evidence="1">
    <location>
        <begin position="202"/>
        <end position="220"/>
    </location>
</feature>
<proteinExistence type="predicted"/>
<feature type="transmembrane region" description="Helical" evidence="1">
    <location>
        <begin position="93"/>
        <end position="109"/>
    </location>
</feature>
<name>A0A7X6I5A6_9BURK</name>
<gene>
    <name evidence="3" type="ORF">RAMLITH_04760</name>
</gene>
<dbReference type="InterPro" id="IPR036938">
    <property type="entry name" value="PAP2/HPO_sf"/>
</dbReference>
<dbReference type="SUPFAM" id="SSF48317">
    <property type="entry name" value="Acid phosphatase/Vanadium-dependent haloperoxidase"/>
    <property type="match status" value="1"/>
</dbReference>
<evidence type="ECO:0000313" key="4">
    <source>
        <dbReference type="Proteomes" id="UP000521868"/>
    </source>
</evidence>
<sequence>MTTADFPLRRRHGAVVTLALLAPVLLWDASGLDPALARLAGGAQGFPWRDHWLLAAVLHDGARLLAFAVAGWLALGIWWPTGPLRDVPRGARVQWLASLVIAVLLVNALKHASRTSCPWDLADFGGTASHVSHWIWAAGDGGRGHCFPAGHASAGFGFIGGFFALRDHSPRAARLCLWLSLGAGFLLGGAQQLRGAHFVSHTLWTGWLCWASAVVLASLATRLQAGTPAGAAA</sequence>
<evidence type="ECO:0000259" key="2">
    <source>
        <dbReference type="Pfam" id="PF01569"/>
    </source>
</evidence>
<feature type="transmembrane region" description="Helical" evidence="1">
    <location>
        <begin position="172"/>
        <end position="190"/>
    </location>
</feature>
<protein>
    <submittedName>
        <fullName evidence="3">Phosphatase PAP2 family protein</fullName>
    </submittedName>
</protein>
<comment type="caution">
    <text evidence="3">The sequence shown here is derived from an EMBL/GenBank/DDBJ whole genome shotgun (WGS) entry which is preliminary data.</text>
</comment>
<feature type="domain" description="Phosphatidic acid phosphatase type 2/haloperoxidase" evidence="2">
    <location>
        <begin position="96"/>
        <end position="220"/>
    </location>
</feature>
<evidence type="ECO:0000313" key="3">
    <source>
        <dbReference type="EMBL" id="NKE65121.1"/>
    </source>
</evidence>
<keyword evidence="1" id="KW-1133">Transmembrane helix</keyword>
<keyword evidence="4" id="KW-1185">Reference proteome</keyword>
<keyword evidence="1" id="KW-0472">Membrane</keyword>